<sequence>MPHQSATPQPTVGGLAQRLTAVDDARDRCGLRYEIGTVPAIALCALLCGSRSLRAQRTPKPR</sequence>
<evidence type="ECO:0000313" key="1">
    <source>
        <dbReference type="EMBL" id="MDT0304003.1"/>
    </source>
</evidence>
<dbReference type="RefSeq" id="WP_311546497.1">
    <property type="nucleotide sequence ID" value="NZ_JAVREK010000020.1"/>
</dbReference>
<keyword evidence="2" id="KW-1185">Reference proteome</keyword>
<gene>
    <name evidence="1" type="ORF">RM446_17955</name>
</gene>
<dbReference type="Proteomes" id="UP001183226">
    <property type="component" value="Unassembled WGS sequence"/>
</dbReference>
<reference evidence="2" key="1">
    <citation type="submission" date="2023-07" db="EMBL/GenBank/DDBJ databases">
        <title>30 novel species of actinomycetes from the DSMZ collection.</title>
        <authorList>
            <person name="Nouioui I."/>
        </authorList>
    </citation>
    <scope>NUCLEOTIDE SEQUENCE [LARGE SCALE GENOMIC DNA]</scope>
    <source>
        <strain evidence="2">DSM 45055</strain>
    </source>
</reference>
<evidence type="ECO:0000313" key="2">
    <source>
        <dbReference type="Proteomes" id="UP001183226"/>
    </source>
</evidence>
<accession>A0ABU2KY37</accession>
<name>A0ABU2KY37_9ACTN</name>
<organism evidence="1 2">
    <name type="scientific">Streptomonospora wellingtoniae</name>
    <dbReference type="NCBI Taxonomy" id="3075544"/>
    <lineage>
        <taxon>Bacteria</taxon>
        <taxon>Bacillati</taxon>
        <taxon>Actinomycetota</taxon>
        <taxon>Actinomycetes</taxon>
        <taxon>Streptosporangiales</taxon>
        <taxon>Nocardiopsidaceae</taxon>
        <taxon>Streptomonospora</taxon>
    </lineage>
</organism>
<protein>
    <submittedName>
        <fullName evidence="1">Uncharacterized protein</fullName>
    </submittedName>
</protein>
<comment type="caution">
    <text evidence="1">The sequence shown here is derived from an EMBL/GenBank/DDBJ whole genome shotgun (WGS) entry which is preliminary data.</text>
</comment>
<proteinExistence type="predicted"/>
<dbReference type="EMBL" id="JAVREK010000020">
    <property type="protein sequence ID" value="MDT0304003.1"/>
    <property type="molecule type" value="Genomic_DNA"/>
</dbReference>